<dbReference type="Pfam" id="PF21365">
    <property type="entry name" value="Glyco_hydro_31_3rd"/>
    <property type="match status" value="1"/>
</dbReference>
<proteinExistence type="predicted"/>
<dbReference type="PANTHER" id="PTHR22762">
    <property type="entry name" value="ALPHA-GLUCOSIDASE"/>
    <property type="match status" value="1"/>
</dbReference>
<sequence>MTKPMLRPTFLDHQHDTQTFAECDDFLLGRDLLVASVVEPGARQRQLWLPDNQDGWYDFYSHQWFAGGQWVTLDAPLEKLPLLVRAGAGLPLSERISHVDAQKDDRRELQLFPLKGTGSTRGLLFEDDGESWGYKEGMRYGWSGK</sequence>
<feature type="domain" description="Glycosyl hydrolase family 31 C-terminal" evidence="1">
    <location>
        <begin position="3"/>
        <end position="88"/>
    </location>
</feature>
<dbReference type="Gene3D" id="2.60.40.1180">
    <property type="entry name" value="Golgi alpha-mannosidase II"/>
    <property type="match status" value="2"/>
</dbReference>
<dbReference type="InterPro" id="IPR013780">
    <property type="entry name" value="Glyco_hydro_b"/>
</dbReference>
<dbReference type="PANTHER" id="PTHR22762:SF165">
    <property type="entry name" value="PUTATIVE (AFU_ORTHOLOGUE AFUA_1G06560)-RELATED"/>
    <property type="match status" value="1"/>
</dbReference>
<evidence type="ECO:0000313" key="2">
    <source>
        <dbReference type="EMBL" id="STS89386.1"/>
    </source>
</evidence>
<gene>
    <name evidence="2" type="ORF">NCTC9177_03266</name>
</gene>
<dbReference type="SUPFAM" id="SSF51011">
    <property type="entry name" value="Glycosyl hydrolase domain"/>
    <property type="match status" value="1"/>
</dbReference>
<dbReference type="Proteomes" id="UP000254545">
    <property type="component" value="Unassembled WGS sequence"/>
</dbReference>
<evidence type="ECO:0000313" key="3">
    <source>
        <dbReference type="Proteomes" id="UP000254545"/>
    </source>
</evidence>
<name>A0A7H4MGD6_KLEVA</name>
<dbReference type="GO" id="GO:0004553">
    <property type="term" value="F:hydrolase activity, hydrolyzing O-glycosyl compounds"/>
    <property type="evidence" value="ECO:0007669"/>
    <property type="project" value="TreeGrafter"/>
</dbReference>
<protein>
    <submittedName>
        <fullName evidence="2">Alpha-glucosidase</fullName>
    </submittedName>
</protein>
<reference evidence="2 3" key="1">
    <citation type="submission" date="2018-06" db="EMBL/GenBank/DDBJ databases">
        <authorList>
            <consortium name="Pathogen Informatics"/>
            <person name="Doyle S."/>
        </authorList>
    </citation>
    <scope>NUCLEOTIDE SEQUENCE [LARGE SCALE GENOMIC DNA]</scope>
    <source>
        <strain evidence="2 3">NCTC9177</strain>
    </source>
</reference>
<organism evidence="2 3">
    <name type="scientific">Klebsiella variicola</name>
    <dbReference type="NCBI Taxonomy" id="244366"/>
    <lineage>
        <taxon>Bacteria</taxon>
        <taxon>Pseudomonadati</taxon>
        <taxon>Pseudomonadota</taxon>
        <taxon>Gammaproteobacteria</taxon>
        <taxon>Enterobacterales</taxon>
        <taxon>Enterobacteriaceae</taxon>
        <taxon>Klebsiella/Raoultella group</taxon>
        <taxon>Klebsiella</taxon>
        <taxon>Klebsiella pneumoniae complex</taxon>
    </lineage>
</organism>
<dbReference type="AlphaFoldDB" id="A0A7H4MGD6"/>
<dbReference type="EMBL" id="UGKR01000003">
    <property type="protein sequence ID" value="STS89386.1"/>
    <property type="molecule type" value="Genomic_DNA"/>
</dbReference>
<accession>A0A7H4MGD6</accession>
<comment type="caution">
    <text evidence="2">The sequence shown here is derived from an EMBL/GenBank/DDBJ whole genome shotgun (WGS) entry which is preliminary data.</text>
</comment>
<evidence type="ECO:0000259" key="1">
    <source>
        <dbReference type="Pfam" id="PF21365"/>
    </source>
</evidence>
<dbReference type="InterPro" id="IPR048395">
    <property type="entry name" value="Glyco_hydro_31_C"/>
</dbReference>